<feature type="domain" description="NfeD-like C-terminal" evidence="1">
    <location>
        <begin position="37"/>
        <end position="89"/>
    </location>
</feature>
<name>A0A2G4EVY3_9CYAN</name>
<protein>
    <recommendedName>
        <fullName evidence="1">NfeD-like C-terminal domain-containing protein</fullName>
    </recommendedName>
</protein>
<proteinExistence type="predicted"/>
<dbReference type="AlphaFoldDB" id="A0A2G4EVY3"/>
<dbReference type="Pfam" id="PF01957">
    <property type="entry name" value="NfeD"/>
    <property type="match status" value="1"/>
</dbReference>
<reference evidence="2" key="1">
    <citation type="submission" date="2017-10" db="EMBL/GenBank/DDBJ databases">
        <title>Draft genome sequence of the planktic cyanobacteria Tychonema bourrellyi isolated from alpine lentic freshwater.</title>
        <authorList>
            <person name="Tett A."/>
            <person name="Armanini F."/>
            <person name="Asnicar F."/>
            <person name="Boscaini A."/>
            <person name="Pasolli E."/>
            <person name="Zolfo M."/>
            <person name="Donati C."/>
            <person name="Salmaso N."/>
            <person name="Segata N."/>
        </authorList>
    </citation>
    <scope>NUCLEOTIDE SEQUENCE</scope>
    <source>
        <strain evidence="2">FEM_GT703</strain>
    </source>
</reference>
<dbReference type="InterPro" id="IPR002810">
    <property type="entry name" value="NfeD-like_C"/>
</dbReference>
<organism evidence="2 3">
    <name type="scientific">Tychonema bourrellyi FEM_GT703</name>
    <dbReference type="NCBI Taxonomy" id="2040638"/>
    <lineage>
        <taxon>Bacteria</taxon>
        <taxon>Bacillati</taxon>
        <taxon>Cyanobacteriota</taxon>
        <taxon>Cyanophyceae</taxon>
        <taxon>Oscillatoriophycideae</taxon>
        <taxon>Oscillatoriales</taxon>
        <taxon>Microcoleaceae</taxon>
        <taxon>Tychonema</taxon>
    </lineage>
</organism>
<dbReference type="Gene3D" id="2.40.50.140">
    <property type="entry name" value="Nucleic acid-binding proteins"/>
    <property type="match status" value="1"/>
</dbReference>
<comment type="caution">
    <text evidence="2">The sequence shown here is derived from an EMBL/GenBank/DDBJ whole genome shotgun (WGS) entry which is preliminary data.</text>
</comment>
<dbReference type="InterPro" id="IPR012340">
    <property type="entry name" value="NA-bd_OB-fold"/>
</dbReference>
<sequence>MFNVVKAFSSIFSTQAYSTQKNMLIDNYINTNFNYFNEEAVVDESICPNQTGRVRFQGSWWPARCDRQITLTPGDTVYVIGVDNITLLVSLVPAD</sequence>
<dbReference type="SUPFAM" id="SSF141322">
    <property type="entry name" value="NfeD domain-like"/>
    <property type="match status" value="1"/>
</dbReference>
<evidence type="ECO:0000313" key="3">
    <source>
        <dbReference type="Proteomes" id="UP000226442"/>
    </source>
</evidence>
<dbReference type="OrthoDB" id="468121at2"/>
<dbReference type="Proteomes" id="UP000226442">
    <property type="component" value="Unassembled WGS sequence"/>
</dbReference>
<evidence type="ECO:0000313" key="2">
    <source>
        <dbReference type="EMBL" id="PHX53616.1"/>
    </source>
</evidence>
<keyword evidence="3" id="KW-1185">Reference proteome</keyword>
<dbReference type="EMBL" id="NXIB02000172">
    <property type="protein sequence ID" value="PHX53616.1"/>
    <property type="molecule type" value="Genomic_DNA"/>
</dbReference>
<gene>
    <name evidence="2" type="ORF">CP500_020545</name>
</gene>
<evidence type="ECO:0000259" key="1">
    <source>
        <dbReference type="Pfam" id="PF01957"/>
    </source>
</evidence>
<accession>A0A2G4EVY3</accession>
<dbReference type="RefSeq" id="WP_096830533.1">
    <property type="nucleotide sequence ID" value="NZ_NXIB02000172.1"/>
</dbReference>